<protein>
    <submittedName>
        <fullName evidence="1">Uncharacterized protein</fullName>
    </submittedName>
</protein>
<dbReference type="AlphaFoldDB" id="A0A061GRQ5"/>
<name>A0A061GRQ5_THECC</name>
<reference evidence="1 2" key="1">
    <citation type="journal article" date="2013" name="Genome Biol.">
        <title>The genome sequence of the most widely cultivated cacao type and its use to identify candidate genes regulating pod color.</title>
        <authorList>
            <person name="Motamayor J.C."/>
            <person name="Mockaitis K."/>
            <person name="Schmutz J."/>
            <person name="Haiminen N."/>
            <person name="Iii D.L."/>
            <person name="Cornejo O."/>
            <person name="Findley S.D."/>
            <person name="Zheng P."/>
            <person name="Utro F."/>
            <person name="Royaert S."/>
            <person name="Saski C."/>
            <person name="Jenkins J."/>
            <person name="Podicheti R."/>
            <person name="Zhao M."/>
            <person name="Scheffler B.E."/>
            <person name="Stack J.C."/>
            <person name="Feltus F.A."/>
            <person name="Mustiga G.M."/>
            <person name="Amores F."/>
            <person name="Phillips W."/>
            <person name="Marelli J.P."/>
            <person name="May G.D."/>
            <person name="Shapiro H."/>
            <person name="Ma J."/>
            <person name="Bustamante C.D."/>
            <person name="Schnell R.J."/>
            <person name="Main D."/>
            <person name="Gilbert D."/>
            <person name="Parida L."/>
            <person name="Kuhn D.N."/>
        </authorList>
    </citation>
    <scope>NUCLEOTIDE SEQUENCE [LARGE SCALE GENOMIC DNA]</scope>
    <source>
        <strain evidence="2">cv. Matina 1-6</strain>
    </source>
</reference>
<accession>A0A061GRQ5</accession>
<organism evidence="1 2">
    <name type="scientific">Theobroma cacao</name>
    <name type="common">Cacao</name>
    <name type="synonym">Cocoa</name>
    <dbReference type="NCBI Taxonomy" id="3641"/>
    <lineage>
        <taxon>Eukaryota</taxon>
        <taxon>Viridiplantae</taxon>
        <taxon>Streptophyta</taxon>
        <taxon>Embryophyta</taxon>
        <taxon>Tracheophyta</taxon>
        <taxon>Spermatophyta</taxon>
        <taxon>Magnoliopsida</taxon>
        <taxon>eudicotyledons</taxon>
        <taxon>Gunneridae</taxon>
        <taxon>Pentapetalae</taxon>
        <taxon>rosids</taxon>
        <taxon>malvids</taxon>
        <taxon>Malvales</taxon>
        <taxon>Malvaceae</taxon>
        <taxon>Byttnerioideae</taxon>
        <taxon>Theobroma</taxon>
    </lineage>
</organism>
<dbReference type="Gramene" id="EOY31852">
    <property type="protein sequence ID" value="EOY31852"/>
    <property type="gene ID" value="TCM_039158"/>
</dbReference>
<keyword evidence="2" id="KW-1185">Reference proteome</keyword>
<proteinExistence type="predicted"/>
<evidence type="ECO:0000313" key="1">
    <source>
        <dbReference type="EMBL" id="EOY31852.1"/>
    </source>
</evidence>
<dbReference type="InParanoid" id="A0A061GRQ5"/>
<dbReference type="EMBL" id="CM001887">
    <property type="protein sequence ID" value="EOY31852.1"/>
    <property type="molecule type" value="Genomic_DNA"/>
</dbReference>
<sequence length="111" mass="12633">MANFGVENSRFLLLKLCEFVARNFEGFATIEGQQSAANLCKKIEAVCAKKLELFATNLYRKIRAVYAKKLELFVANLCKKLDSFVLPKLRSFVTGNLLILEQKMAAKRVRK</sequence>
<dbReference type="Proteomes" id="UP000026915">
    <property type="component" value="Chromosome 9"/>
</dbReference>
<gene>
    <name evidence="1" type="ORF">TCM_039158</name>
</gene>
<evidence type="ECO:0000313" key="2">
    <source>
        <dbReference type="Proteomes" id="UP000026915"/>
    </source>
</evidence>
<dbReference type="HOGENOM" id="CLU_2163015_0_0_1"/>